<dbReference type="PANTHER" id="PTHR21324">
    <property type="entry name" value="FASTING-INDUCIBLE INTEGRAL MEMBRANE PROTEIN TM6P1-RELATED"/>
    <property type="match status" value="1"/>
</dbReference>
<organism evidence="8 9">
    <name type="scientific">Hydra vulgaris</name>
    <name type="common">Hydra</name>
    <name type="synonym">Hydra attenuata</name>
    <dbReference type="NCBI Taxonomy" id="6087"/>
    <lineage>
        <taxon>Eukaryota</taxon>
        <taxon>Metazoa</taxon>
        <taxon>Cnidaria</taxon>
        <taxon>Hydrozoa</taxon>
        <taxon>Hydroidolina</taxon>
        <taxon>Anthoathecata</taxon>
        <taxon>Aplanulata</taxon>
        <taxon>Hydridae</taxon>
        <taxon>Hydra</taxon>
    </lineage>
</organism>
<gene>
    <name evidence="9" type="primary">LOC105846752</name>
</gene>
<keyword evidence="8" id="KW-1185">Reference proteome</keyword>
<comment type="similarity">
    <text evidence="2">Belongs to the DRAM/TMEM150 family.</text>
</comment>
<evidence type="ECO:0000313" key="9">
    <source>
        <dbReference type="RefSeq" id="XP_065643504.1"/>
    </source>
</evidence>
<dbReference type="Pfam" id="PF10277">
    <property type="entry name" value="Frag1"/>
    <property type="match status" value="1"/>
</dbReference>
<evidence type="ECO:0000256" key="2">
    <source>
        <dbReference type="ARBA" id="ARBA00006565"/>
    </source>
</evidence>
<reference evidence="9" key="2">
    <citation type="submission" date="2025-08" db="UniProtKB">
        <authorList>
            <consortium name="RefSeq"/>
        </authorList>
    </citation>
    <scope>IDENTIFICATION</scope>
</reference>
<keyword evidence="4 6" id="KW-1133">Transmembrane helix</keyword>
<accession>A0ABM4B3U7</accession>
<feature type="transmembrane region" description="Helical" evidence="6">
    <location>
        <begin position="6"/>
        <end position="25"/>
    </location>
</feature>
<sequence length="277" mass="31903">METLVLIPSLFFTITVLGYIIPYIISTKNGHVKFIFPAISDTGINLPESFFFRQLLNLSGFLSICNVFVRYEQCSLYLAQLNDSNLTLVKKINFWCLINGIVGGIGVTFVANFRSEKVSNSLNADQMYIMYERSIHYLAAFLAFGTGLLYCILQTFSSYRLVSYNINTITICYLRLIITLSAVFNFLVFIIGKIVLKFVEENNSLRIKEEPWLQLRIISNFSEWLMCLSFTTFALTFIYEFQKIEIRANFRHPDNFSRSSHSISLPSFLAETEQRSS</sequence>
<reference evidence="8" key="1">
    <citation type="submission" date="2025-05" db="UniProtKB">
        <authorList>
            <consortium name="RefSeq"/>
        </authorList>
    </citation>
    <scope>NUCLEOTIDE SEQUENCE [LARGE SCALE GENOMIC DNA]</scope>
</reference>
<protein>
    <submittedName>
        <fullName evidence="9">DNA damage-regulated autophagy modulator protein 2</fullName>
    </submittedName>
</protein>
<evidence type="ECO:0000259" key="7">
    <source>
        <dbReference type="Pfam" id="PF10277"/>
    </source>
</evidence>
<evidence type="ECO:0000256" key="6">
    <source>
        <dbReference type="SAM" id="Phobius"/>
    </source>
</evidence>
<keyword evidence="5 6" id="KW-0472">Membrane</keyword>
<evidence type="ECO:0000256" key="5">
    <source>
        <dbReference type="ARBA" id="ARBA00023136"/>
    </source>
</evidence>
<dbReference type="InterPro" id="IPR050911">
    <property type="entry name" value="DRAM/TMEM150_Autophagy_Mod"/>
</dbReference>
<evidence type="ECO:0000256" key="1">
    <source>
        <dbReference type="ARBA" id="ARBA00004127"/>
    </source>
</evidence>
<dbReference type="Proteomes" id="UP001652625">
    <property type="component" value="Chromosome 01"/>
</dbReference>
<feature type="transmembrane region" description="Helical" evidence="6">
    <location>
        <begin position="176"/>
        <end position="196"/>
    </location>
</feature>
<comment type="subcellular location">
    <subcellularLocation>
        <location evidence="1">Endomembrane system</location>
        <topology evidence="1">Multi-pass membrane protein</topology>
    </subcellularLocation>
</comment>
<evidence type="ECO:0000256" key="4">
    <source>
        <dbReference type="ARBA" id="ARBA00022989"/>
    </source>
</evidence>
<feature type="transmembrane region" description="Helical" evidence="6">
    <location>
        <begin position="92"/>
        <end position="113"/>
    </location>
</feature>
<evidence type="ECO:0000313" key="8">
    <source>
        <dbReference type="Proteomes" id="UP001652625"/>
    </source>
</evidence>
<keyword evidence="3 6" id="KW-0812">Transmembrane</keyword>
<dbReference type="PANTHER" id="PTHR21324:SF2">
    <property type="entry name" value="EG:22E5.9 PROTEIN"/>
    <property type="match status" value="1"/>
</dbReference>
<proteinExistence type="inferred from homology"/>
<evidence type="ECO:0000256" key="3">
    <source>
        <dbReference type="ARBA" id="ARBA00022692"/>
    </source>
</evidence>
<dbReference type="RefSeq" id="XP_065643504.1">
    <property type="nucleotide sequence ID" value="XM_065787432.1"/>
</dbReference>
<feature type="domain" description="CWH43-like N-terminal" evidence="7">
    <location>
        <begin position="5"/>
        <end position="244"/>
    </location>
</feature>
<feature type="transmembrane region" description="Helical" evidence="6">
    <location>
        <begin position="134"/>
        <end position="156"/>
    </location>
</feature>
<dbReference type="GeneID" id="105846752"/>
<dbReference type="InterPro" id="IPR019402">
    <property type="entry name" value="CWH43_N"/>
</dbReference>
<feature type="transmembrane region" description="Helical" evidence="6">
    <location>
        <begin position="217"/>
        <end position="239"/>
    </location>
</feature>
<name>A0ABM4B3U7_HYDVU</name>